<feature type="domain" description="Ig-like" evidence="1">
    <location>
        <begin position="8"/>
        <end position="96"/>
    </location>
</feature>
<dbReference type="InParanoid" id="A0A3P8UTU5"/>
<reference evidence="2" key="2">
    <citation type="submission" date="2025-08" db="UniProtKB">
        <authorList>
            <consortium name="Ensembl"/>
        </authorList>
    </citation>
    <scope>IDENTIFICATION</scope>
</reference>
<dbReference type="InterPro" id="IPR036179">
    <property type="entry name" value="Ig-like_dom_sf"/>
</dbReference>
<evidence type="ECO:0000313" key="3">
    <source>
        <dbReference type="Proteomes" id="UP000265120"/>
    </source>
</evidence>
<dbReference type="Pfam" id="PF07686">
    <property type="entry name" value="V-set"/>
    <property type="match status" value="1"/>
</dbReference>
<dbReference type="InterPro" id="IPR013106">
    <property type="entry name" value="Ig_V-set"/>
</dbReference>
<dbReference type="AlphaFoldDB" id="A0A3P8UTU5"/>
<reference evidence="2 3" key="1">
    <citation type="journal article" date="2014" name="Nat. Genet.">
        <title>Whole-genome sequence of a flatfish provides insights into ZW sex chromosome evolution and adaptation to a benthic lifestyle.</title>
        <authorList>
            <person name="Chen S."/>
            <person name="Zhang G."/>
            <person name="Shao C."/>
            <person name="Huang Q."/>
            <person name="Liu G."/>
            <person name="Zhang P."/>
            <person name="Song W."/>
            <person name="An N."/>
            <person name="Chalopin D."/>
            <person name="Volff J.N."/>
            <person name="Hong Y."/>
            <person name="Li Q."/>
            <person name="Sha Z."/>
            <person name="Zhou H."/>
            <person name="Xie M."/>
            <person name="Yu Q."/>
            <person name="Liu Y."/>
            <person name="Xiang H."/>
            <person name="Wang N."/>
            <person name="Wu K."/>
            <person name="Yang C."/>
            <person name="Zhou Q."/>
            <person name="Liao X."/>
            <person name="Yang L."/>
            <person name="Hu Q."/>
            <person name="Zhang J."/>
            <person name="Meng L."/>
            <person name="Jin L."/>
            <person name="Tian Y."/>
            <person name="Lian J."/>
            <person name="Yang J."/>
            <person name="Miao G."/>
            <person name="Liu S."/>
            <person name="Liang Z."/>
            <person name="Yan F."/>
            <person name="Li Y."/>
            <person name="Sun B."/>
            <person name="Zhang H."/>
            <person name="Zhang J."/>
            <person name="Zhu Y."/>
            <person name="Du M."/>
            <person name="Zhao Y."/>
            <person name="Schartl M."/>
            <person name="Tang Q."/>
            <person name="Wang J."/>
        </authorList>
    </citation>
    <scope>NUCLEOTIDE SEQUENCE</scope>
</reference>
<dbReference type="GeneTree" id="ENSGT00730000113168"/>
<sequence>MTSHHRRPRFTVSVLSTFELGSSVLFPCNFDIRKQHFSISWKHDLNSLVIFPSVGHVQFLLPERGRVKVFPNLGSRGNFSIRIDGLVFSDLGCYCCVHAETSDCHRVELVTAEGRWGF</sequence>
<accession>A0A3P8UTU5</accession>
<keyword evidence="3" id="KW-1185">Reference proteome</keyword>
<dbReference type="OMA" id="SVLFPCN"/>
<dbReference type="PROSITE" id="PS50835">
    <property type="entry name" value="IG_LIKE"/>
    <property type="match status" value="1"/>
</dbReference>
<organism evidence="2 3">
    <name type="scientific">Cynoglossus semilaevis</name>
    <name type="common">Tongue sole</name>
    <dbReference type="NCBI Taxonomy" id="244447"/>
    <lineage>
        <taxon>Eukaryota</taxon>
        <taxon>Metazoa</taxon>
        <taxon>Chordata</taxon>
        <taxon>Craniata</taxon>
        <taxon>Vertebrata</taxon>
        <taxon>Euteleostomi</taxon>
        <taxon>Actinopterygii</taxon>
        <taxon>Neopterygii</taxon>
        <taxon>Teleostei</taxon>
        <taxon>Neoteleostei</taxon>
        <taxon>Acanthomorphata</taxon>
        <taxon>Carangaria</taxon>
        <taxon>Pleuronectiformes</taxon>
        <taxon>Pleuronectoidei</taxon>
        <taxon>Cynoglossidae</taxon>
        <taxon>Cynoglossinae</taxon>
        <taxon>Cynoglossus</taxon>
    </lineage>
</organism>
<evidence type="ECO:0000259" key="1">
    <source>
        <dbReference type="PROSITE" id="PS50835"/>
    </source>
</evidence>
<dbReference type="STRING" id="244447.ENSCSEP00000004126"/>
<dbReference type="Gene3D" id="2.60.40.10">
    <property type="entry name" value="Immunoglobulins"/>
    <property type="match status" value="1"/>
</dbReference>
<dbReference type="Ensembl" id="ENSCSET00000004178.1">
    <property type="protein sequence ID" value="ENSCSEP00000004126.1"/>
    <property type="gene ID" value="ENSCSEG00000002688.1"/>
</dbReference>
<dbReference type="Proteomes" id="UP000265120">
    <property type="component" value="Chromosome 4"/>
</dbReference>
<evidence type="ECO:0000313" key="2">
    <source>
        <dbReference type="Ensembl" id="ENSCSEP00000004126.1"/>
    </source>
</evidence>
<name>A0A3P8UTU5_CYNSE</name>
<proteinExistence type="predicted"/>
<dbReference type="InterPro" id="IPR007110">
    <property type="entry name" value="Ig-like_dom"/>
</dbReference>
<protein>
    <recommendedName>
        <fullName evidence="1">Ig-like domain-containing protein</fullName>
    </recommendedName>
</protein>
<dbReference type="SUPFAM" id="SSF48726">
    <property type="entry name" value="Immunoglobulin"/>
    <property type="match status" value="1"/>
</dbReference>
<reference evidence="2" key="3">
    <citation type="submission" date="2025-09" db="UniProtKB">
        <authorList>
            <consortium name="Ensembl"/>
        </authorList>
    </citation>
    <scope>IDENTIFICATION</scope>
</reference>
<dbReference type="InterPro" id="IPR013783">
    <property type="entry name" value="Ig-like_fold"/>
</dbReference>